<dbReference type="Proteomes" id="UP000809621">
    <property type="component" value="Unassembled WGS sequence"/>
</dbReference>
<accession>A0ABS2HAX3</accession>
<evidence type="ECO:0000259" key="6">
    <source>
        <dbReference type="Pfam" id="PF01699"/>
    </source>
</evidence>
<evidence type="ECO:0000256" key="3">
    <source>
        <dbReference type="ARBA" id="ARBA00022989"/>
    </source>
</evidence>
<comment type="subcellular location">
    <subcellularLocation>
        <location evidence="1">Membrane</location>
        <topology evidence="1">Multi-pass membrane protein</topology>
    </subcellularLocation>
</comment>
<gene>
    <name evidence="7" type="ORF">JQC93_00010</name>
</gene>
<comment type="caution">
    <text evidence="7">The sequence shown here is derived from an EMBL/GenBank/DDBJ whole genome shotgun (WGS) entry which is preliminary data.</text>
</comment>
<evidence type="ECO:0000313" key="7">
    <source>
        <dbReference type="EMBL" id="MBM7034770.1"/>
    </source>
</evidence>
<evidence type="ECO:0000256" key="4">
    <source>
        <dbReference type="ARBA" id="ARBA00023136"/>
    </source>
</evidence>
<keyword evidence="8" id="KW-1185">Reference proteome</keyword>
<evidence type="ECO:0000256" key="1">
    <source>
        <dbReference type="ARBA" id="ARBA00004141"/>
    </source>
</evidence>
<feature type="domain" description="Sodium/calcium exchanger membrane region" evidence="6">
    <location>
        <begin position="207"/>
        <end position="352"/>
    </location>
</feature>
<evidence type="ECO:0000256" key="5">
    <source>
        <dbReference type="SAM" id="Phobius"/>
    </source>
</evidence>
<dbReference type="InterPro" id="IPR004837">
    <property type="entry name" value="NaCa_Exmemb"/>
</dbReference>
<dbReference type="PANTHER" id="PTHR10846">
    <property type="entry name" value="SODIUM/POTASSIUM/CALCIUM EXCHANGER"/>
    <property type="match status" value="1"/>
</dbReference>
<reference evidence="7 8" key="1">
    <citation type="submission" date="2021-02" db="EMBL/GenBank/DDBJ databases">
        <authorList>
            <person name="Park J.-S."/>
        </authorList>
    </citation>
    <scope>NUCLEOTIDE SEQUENCE [LARGE SCALE GENOMIC DNA]</scope>
    <source>
        <strain evidence="7 8">188UL20-2</strain>
    </source>
</reference>
<feature type="transmembrane region" description="Helical" evidence="5">
    <location>
        <begin position="115"/>
        <end position="135"/>
    </location>
</feature>
<keyword evidence="4 5" id="KW-0472">Membrane</keyword>
<keyword evidence="2 5" id="KW-0812">Transmembrane</keyword>
<feature type="transmembrane region" description="Helical" evidence="5">
    <location>
        <begin position="280"/>
        <end position="298"/>
    </location>
</feature>
<feature type="domain" description="Sodium/calcium exchanger membrane region" evidence="6">
    <location>
        <begin position="8"/>
        <end position="158"/>
    </location>
</feature>
<feature type="transmembrane region" description="Helical" evidence="5">
    <location>
        <begin position="43"/>
        <end position="65"/>
    </location>
</feature>
<feature type="transmembrane region" description="Helical" evidence="5">
    <location>
        <begin position="314"/>
        <end position="333"/>
    </location>
</feature>
<proteinExistence type="predicted"/>
<sequence length="360" mass="39149">MVEILIPFLAIISSCYLLKYSCDTFEQSAAYLGRKLPPGIKGATVNAVGSSMPEMFVVISFLFWFNDPDMVMVGLGVTAGSAIFNGCVIPALSILMAKDENGKSVSAISLDKGSLLRDVFWVLSAEIMLVVFLGFSQMTLWMALALNACYLGYAIHLYVDSKRNSDSVDEEEYEYEEIKSRGFFINILTFNFNALLFKNKEFSLARAIAVLSLSIIVIASASHLLADGVIDTADVLGVPDFFAGLIFGAAASSIPDLILSVKDAKNGDYEDAVANPLASNTFDTTVAFALPLCVWFLLNGKTELAMQTGEDLNILRWSIIGITVAVACSLLFNHKKVTKSIAFLLLTIFAAWAGSMFYII</sequence>
<dbReference type="Pfam" id="PF01699">
    <property type="entry name" value="Na_Ca_ex"/>
    <property type="match status" value="2"/>
</dbReference>
<evidence type="ECO:0000256" key="2">
    <source>
        <dbReference type="ARBA" id="ARBA00022692"/>
    </source>
</evidence>
<dbReference type="RefSeq" id="WP_205156434.1">
    <property type="nucleotide sequence ID" value="NZ_JAFEUM010000001.1"/>
</dbReference>
<feature type="transmembrane region" description="Helical" evidence="5">
    <location>
        <begin position="6"/>
        <end position="22"/>
    </location>
</feature>
<protein>
    <recommendedName>
        <fullName evidence="6">Sodium/calcium exchanger membrane region domain-containing protein</fullName>
    </recommendedName>
</protein>
<name>A0ABS2HAX3_9VIBR</name>
<feature type="transmembrane region" description="Helical" evidence="5">
    <location>
        <begin position="141"/>
        <end position="159"/>
    </location>
</feature>
<keyword evidence="3 5" id="KW-1133">Transmembrane helix</keyword>
<feature type="transmembrane region" description="Helical" evidence="5">
    <location>
        <begin position="204"/>
        <end position="226"/>
    </location>
</feature>
<organism evidence="7 8">
    <name type="scientific">Vibrio ulleungensis</name>
    <dbReference type="NCBI Taxonomy" id="2807619"/>
    <lineage>
        <taxon>Bacteria</taxon>
        <taxon>Pseudomonadati</taxon>
        <taxon>Pseudomonadota</taxon>
        <taxon>Gammaproteobacteria</taxon>
        <taxon>Vibrionales</taxon>
        <taxon>Vibrionaceae</taxon>
        <taxon>Vibrio</taxon>
    </lineage>
</organism>
<dbReference type="PANTHER" id="PTHR10846:SF8">
    <property type="entry name" value="INNER MEMBRANE PROTEIN YRBG"/>
    <property type="match status" value="1"/>
</dbReference>
<dbReference type="Gene3D" id="1.20.1420.30">
    <property type="entry name" value="NCX, central ion-binding region"/>
    <property type="match status" value="2"/>
</dbReference>
<dbReference type="EMBL" id="JAFEUM010000001">
    <property type="protein sequence ID" value="MBM7034770.1"/>
    <property type="molecule type" value="Genomic_DNA"/>
</dbReference>
<feature type="transmembrane region" description="Helical" evidence="5">
    <location>
        <begin position="71"/>
        <end position="95"/>
    </location>
</feature>
<feature type="transmembrane region" description="Helical" evidence="5">
    <location>
        <begin position="340"/>
        <end position="359"/>
    </location>
</feature>
<feature type="transmembrane region" description="Helical" evidence="5">
    <location>
        <begin position="241"/>
        <end position="259"/>
    </location>
</feature>
<dbReference type="InterPro" id="IPR004481">
    <property type="entry name" value="K/Na/Ca-exchanger"/>
</dbReference>
<dbReference type="InterPro" id="IPR044880">
    <property type="entry name" value="NCX_ion-bd_dom_sf"/>
</dbReference>
<evidence type="ECO:0000313" key="8">
    <source>
        <dbReference type="Proteomes" id="UP000809621"/>
    </source>
</evidence>